<accession>A0ACB5U7T6</accession>
<reference evidence="1" key="1">
    <citation type="submission" date="2023-04" db="EMBL/GenBank/DDBJ databases">
        <title>Ambrosiozyma monospora NBRC 10751.</title>
        <authorList>
            <person name="Ichikawa N."/>
            <person name="Sato H."/>
            <person name="Tonouchi N."/>
        </authorList>
    </citation>
    <scope>NUCLEOTIDE SEQUENCE</scope>
    <source>
        <strain evidence="1">NBRC 10751</strain>
    </source>
</reference>
<keyword evidence="2" id="KW-1185">Reference proteome</keyword>
<protein>
    <submittedName>
        <fullName evidence="1">Unnamed protein product</fullName>
    </submittedName>
</protein>
<dbReference type="EMBL" id="BSXS01013023">
    <property type="protein sequence ID" value="GMF03425.1"/>
    <property type="molecule type" value="Genomic_DNA"/>
</dbReference>
<sequence>MNWHEALTLSSISTTVSYNTSGLATDKSKMLGLDWFPITKQSLKPLVVTRAQRAPFLSNKAFVATVVPNLKDSMFVVSNGSPLGILVLVNISSSLLTPSKFESG</sequence>
<evidence type="ECO:0000313" key="1">
    <source>
        <dbReference type="EMBL" id="GMF03425.1"/>
    </source>
</evidence>
<dbReference type="Proteomes" id="UP001165064">
    <property type="component" value="Unassembled WGS sequence"/>
</dbReference>
<gene>
    <name evidence="1" type="ORF">Amon02_001178400</name>
</gene>
<proteinExistence type="predicted"/>
<name>A0ACB5U7T6_AMBMO</name>
<evidence type="ECO:0000313" key="2">
    <source>
        <dbReference type="Proteomes" id="UP001165064"/>
    </source>
</evidence>
<organism evidence="1 2">
    <name type="scientific">Ambrosiozyma monospora</name>
    <name type="common">Yeast</name>
    <name type="synonym">Endomycopsis monosporus</name>
    <dbReference type="NCBI Taxonomy" id="43982"/>
    <lineage>
        <taxon>Eukaryota</taxon>
        <taxon>Fungi</taxon>
        <taxon>Dikarya</taxon>
        <taxon>Ascomycota</taxon>
        <taxon>Saccharomycotina</taxon>
        <taxon>Pichiomycetes</taxon>
        <taxon>Pichiales</taxon>
        <taxon>Pichiaceae</taxon>
        <taxon>Ambrosiozyma</taxon>
    </lineage>
</organism>
<comment type="caution">
    <text evidence="1">The sequence shown here is derived from an EMBL/GenBank/DDBJ whole genome shotgun (WGS) entry which is preliminary data.</text>
</comment>